<dbReference type="RefSeq" id="XP_065664809.1">
    <property type="nucleotide sequence ID" value="XM_065808737.1"/>
</dbReference>
<organism evidence="1 2">
    <name type="scientific">Hydra vulgaris</name>
    <name type="common">Hydra</name>
    <name type="synonym">Hydra attenuata</name>
    <dbReference type="NCBI Taxonomy" id="6087"/>
    <lineage>
        <taxon>Eukaryota</taxon>
        <taxon>Metazoa</taxon>
        <taxon>Cnidaria</taxon>
        <taxon>Hydrozoa</taxon>
        <taxon>Hydroidolina</taxon>
        <taxon>Anthoathecata</taxon>
        <taxon>Aplanulata</taxon>
        <taxon>Hydridae</taxon>
        <taxon>Hydra</taxon>
    </lineage>
</organism>
<dbReference type="PANTHER" id="PTHR33395">
    <property type="entry name" value="TRANSCRIPTASE, PUTATIVE-RELATED-RELATED"/>
    <property type="match status" value="1"/>
</dbReference>
<gene>
    <name evidence="2" type="primary">LOC136086440</name>
</gene>
<dbReference type="Proteomes" id="UP001652625">
    <property type="component" value="Chromosome 10"/>
</dbReference>
<accession>A0ABM4CSD4</accession>
<dbReference type="PANTHER" id="PTHR33395:SF22">
    <property type="entry name" value="REVERSE TRANSCRIPTASE DOMAIN-CONTAINING PROTEIN"/>
    <property type="match status" value="1"/>
</dbReference>
<protein>
    <submittedName>
        <fullName evidence="2">Uncharacterized protein LOC136086440</fullName>
    </submittedName>
</protein>
<proteinExistence type="predicted"/>
<keyword evidence="1" id="KW-1185">Reference proteome</keyword>
<evidence type="ECO:0000313" key="1">
    <source>
        <dbReference type="Proteomes" id="UP001652625"/>
    </source>
</evidence>
<sequence length="136" mass="15073">MDCVDSSAKIVHQKLKNLKPRTSFGPDGIPNILLKQLAHIICIPLSYIFESSFTPSSLPKQWLQALVSPIFKKGSTSDANNYNPISLTCTSCRVMERIVSSCIADYLNINNLITPNQHGFLSKRSTCTNLLESTND</sequence>
<name>A0ABM4CSD4_HYDVU</name>
<reference evidence="2" key="1">
    <citation type="submission" date="2025-08" db="UniProtKB">
        <authorList>
            <consortium name="RefSeq"/>
        </authorList>
    </citation>
    <scope>IDENTIFICATION</scope>
</reference>
<dbReference type="GeneID" id="136086440"/>
<evidence type="ECO:0000313" key="2">
    <source>
        <dbReference type="RefSeq" id="XP_065664809.1"/>
    </source>
</evidence>